<dbReference type="AlphaFoldDB" id="A0A545U4V3"/>
<dbReference type="RefSeq" id="WP_142934122.1">
    <property type="nucleotide sequence ID" value="NZ_ML660170.1"/>
</dbReference>
<name>A0A545U4V3_9GAMM</name>
<evidence type="ECO:0000313" key="2">
    <source>
        <dbReference type="EMBL" id="TQV84474.1"/>
    </source>
</evidence>
<comment type="caution">
    <text evidence="2">The sequence shown here is derived from an EMBL/GenBank/DDBJ whole genome shotgun (WGS) entry which is preliminary data.</text>
</comment>
<feature type="compositionally biased region" description="Low complexity" evidence="1">
    <location>
        <begin position="85"/>
        <end position="99"/>
    </location>
</feature>
<dbReference type="OrthoDB" id="6402943at2"/>
<reference evidence="2 3" key="1">
    <citation type="submission" date="2019-07" db="EMBL/GenBank/DDBJ databases">
        <title>Draft genome for Aliikangiella sp. M105.</title>
        <authorList>
            <person name="Wang G."/>
        </authorList>
    </citation>
    <scope>NUCLEOTIDE SEQUENCE [LARGE SCALE GENOMIC DNA]</scope>
    <source>
        <strain evidence="2 3">M105</strain>
    </source>
</reference>
<dbReference type="EMBL" id="VIKS01000014">
    <property type="protein sequence ID" value="TQV84474.1"/>
    <property type="molecule type" value="Genomic_DNA"/>
</dbReference>
<feature type="compositionally biased region" description="Polar residues" evidence="1">
    <location>
        <begin position="119"/>
        <end position="137"/>
    </location>
</feature>
<evidence type="ECO:0000256" key="1">
    <source>
        <dbReference type="SAM" id="MobiDB-lite"/>
    </source>
</evidence>
<keyword evidence="3" id="KW-1185">Reference proteome</keyword>
<proteinExistence type="predicted"/>
<feature type="region of interest" description="Disordered" evidence="1">
    <location>
        <begin position="79"/>
        <end position="137"/>
    </location>
</feature>
<protein>
    <submittedName>
        <fullName evidence="2">Uncharacterized protein</fullName>
    </submittedName>
</protein>
<feature type="compositionally biased region" description="Low complexity" evidence="1">
    <location>
        <begin position="107"/>
        <end position="118"/>
    </location>
</feature>
<evidence type="ECO:0000313" key="3">
    <source>
        <dbReference type="Proteomes" id="UP000315439"/>
    </source>
</evidence>
<gene>
    <name evidence="2" type="ORF">FLL46_22940</name>
</gene>
<sequence length="194" mass="20662">MIEGKFDVVFRGQIVKSFELDDVKNNLVKLFKSSPQAVDRLFSGNEVVIRKGIDYGDAMKYQSALRNAGALALIKEVENDESSASEKPQAAPAKAPQSAGPTTAFQSNDSSSGSNSSNTEVTQTAEASAQEGAQSDGLTVAAVGAQILPDKVYEKREVDTSALSLAKAGERILPKKPPEEHPQPSTDHLSLDDK</sequence>
<accession>A0A545U4V3</accession>
<dbReference type="Proteomes" id="UP000315439">
    <property type="component" value="Unassembled WGS sequence"/>
</dbReference>
<feature type="compositionally biased region" description="Basic and acidic residues" evidence="1">
    <location>
        <begin position="168"/>
        <end position="182"/>
    </location>
</feature>
<organism evidence="2 3">
    <name type="scientific">Aliikangiella coralliicola</name>
    <dbReference type="NCBI Taxonomy" id="2592383"/>
    <lineage>
        <taxon>Bacteria</taxon>
        <taxon>Pseudomonadati</taxon>
        <taxon>Pseudomonadota</taxon>
        <taxon>Gammaproteobacteria</taxon>
        <taxon>Oceanospirillales</taxon>
        <taxon>Pleioneaceae</taxon>
        <taxon>Aliikangiella</taxon>
    </lineage>
</organism>
<feature type="region of interest" description="Disordered" evidence="1">
    <location>
        <begin position="168"/>
        <end position="194"/>
    </location>
</feature>